<dbReference type="PANTHER" id="PTHR45624:SF31">
    <property type="entry name" value="MITOCHONDRIAL ORNITHINE TRANSPORTER 1"/>
    <property type="match status" value="1"/>
</dbReference>
<comment type="subcellular location">
    <subcellularLocation>
        <location evidence="1">Mitochondrion membrane</location>
        <topology evidence="1">Multi-pass membrane protein</topology>
    </subcellularLocation>
</comment>
<keyword evidence="4 9" id="KW-0812">Transmembrane</keyword>
<dbReference type="PROSITE" id="PS50920">
    <property type="entry name" value="SOLCAR"/>
    <property type="match status" value="3"/>
</dbReference>
<feature type="repeat" description="Solcar" evidence="9">
    <location>
        <begin position="109"/>
        <end position="207"/>
    </location>
</feature>
<evidence type="ECO:0000256" key="6">
    <source>
        <dbReference type="ARBA" id="ARBA00022989"/>
    </source>
</evidence>
<dbReference type="OMA" id="PIDCFRQ"/>
<dbReference type="InterPro" id="IPR018108">
    <property type="entry name" value="MCP_transmembrane"/>
</dbReference>
<name>R9AHD6_WALI9</name>
<keyword evidence="6" id="KW-1133">Transmembrane helix</keyword>
<evidence type="ECO:0000256" key="9">
    <source>
        <dbReference type="PROSITE-ProRule" id="PRU00282"/>
    </source>
</evidence>
<keyword evidence="3 10" id="KW-0813">Transport</keyword>
<evidence type="ECO:0000256" key="1">
    <source>
        <dbReference type="ARBA" id="ARBA00004225"/>
    </source>
</evidence>
<gene>
    <name evidence="11" type="ORF">J056_003865</name>
</gene>
<evidence type="ECO:0000256" key="8">
    <source>
        <dbReference type="ARBA" id="ARBA00023136"/>
    </source>
</evidence>
<dbReference type="GO" id="GO:0000064">
    <property type="term" value="F:L-ornithine transmembrane transporter activity"/>
    <property type="evidence" value="ECO:0007669"/>
    <property type="project" value="TreeGrafter"/>
</dbReference>
<dbReference type="InterPro" id="IPR050567">
    <property type="entry name" value="Mitochondrial_Carrier"/>
</dbReference>
<dbReference type="RefSeq" id="XP_009267349.1">
    <property type="nucleotide sequence ID" value="XM_009269074.1"/>
</dbReference>
<dbReference type="HOGENOM" id="CLU_015166_16_3_1"/>
<organism evidence="11 12">
    <name type="scientific">Wallemia ichthyophaga (strain EXF-994 / CBS 113033)</name>
    <dbReference type="NCBI Taxonomy" id="1299270"/>
    <lineage>
        <taxon>Eukaryota</taxon>
        <taxon>Fungi</taxon>
        <taxon>Dikarya</taxon>
        <taxon>Basidiomycota</taxon>
        <taxon>Wallemiomycotina</taxon>
        <taxon>Wallemiomycetes</taxon>
        <taxon>Wallemiales</taxon>
        <taxon>Wallemiaceae</taxon>
        <taxon>Wallemia</taxon>
    </lineage>
</organism>
<dbReference type="eggNOG" id="KOG0758">
    <property type="taxonomic scope" value="Eukaryota"/>
</dbReference>
<keyword evidence="8 9" id="KW-0472">Membrane</keyword>
<dbReference type="Proteomes" id="UP000014064">
    <property type="component" value="Unassembled WGS sequence"/>
</dbReference>
<evidence type="ECO:0000256" key="10">
    <source>
        <dbReference type="RuleBase" id="RU000488"/>
    </source>
</evidence>
<dbReference type="Gene3D" id="1.50.40.10">
    <property type="entry name" value="Mitochondrial carrier domain"/>
    <property type="match status" value="2"/>
</dbReference>
<keyword evidence="5" id="KW-0677">Repeat</keyword>
<sequence length="316" mass="33813">MHSDGESASAVRDVAFGSSAGMIAKVFEHPFDLIKVRLQSQPLDRPARFLGPVDCFKQTLAGEGFLGLYRGLSMPVIGSMVENATLFVVYNQAQDFIRSFSAIPRDSSLTLTHLGVAGGIAGGVTSFVLTPIEFIKCRMQVQMLSHMASAQSPHPPVTKAPGAVGMFLDTLRTRGVKGLWLGQTGTFIREAGGSVAWFGAYECLSRAFLKNTSNPTDKSQLKTWQLIVAGAVAGVSYNVICFPADSVKSALQTSDELGSTSGANGAAKKRFFQTGMDIYRSRGFAGLYAGMGVTIARSAPSSAMIFTIYEFLNQTF</sequence>
<reference evidence="12" key="1">
    <citation type="journal article" date="2013" name="BMC Genomics">
        <title>Genome and transcriptome sequencing of the halophilic fungus Wallemia ichthyophaga: haloadaptations present and absent.</title>
        <authorList>
            <person name="Zajc J."/>
            <person name="Liu Y."/>
            <person name="Dai W."/>
            <person name="Yang Z."/>
            <person name="Hu J."/>
            <person name="Gostincar C."/>
            <person name="Gunde-Cimerman N."/>
        </authorList>
    </citation>
    <scope>NUCLEOTIDE SEQUENCE [LARGE SCALE GENOMIC DNA]</scope>
    <source>
        <strain evidence="12">EXF-994 / CBS 113033</strain>
    </source>
</reference>
<evidence type="ECO:0000313" key="11">
    <source>
        <dbReference type="EMBL" id="EOR01629.1"/>
    </source>
</evidence>
<accession>R9AHD6</accession>
<evidence type="ECO:0000256" key="7">
    <source>
        <dbReference type="ARBA" id="ARBA00023128"/>
    </source>
</evidence>
<dbReference type="Pfam" id="PF00153">
    <property type="entry name" value="Mito_carr"/>
    <property type="match status" value="3"/>
</dbReference>
<keyword evidence="7" id="KW-0496">Mitochondrion</keyword>
<dbReference type="STRING" id="1299270.R9AHD6"/>
<proteinExistence type="inferred from homology"/>
<dbReference type="GO" id="GO:1990575">
    <property type="term" value="P:mitochondrial L-ornithine transmembrane transport"/>
    <property type="evidence" value="ECO:0007669"/>
    <property type="project" value="TreeGrafter"/>
</dbReference>
<comment type="similarity">
    <text evidence="2 10">Belongs to the mitochondrial carrier (TC 2.A.29) family.</text>
</comment>
<dbReference type="KEGG" id="wic:J056_003865"/>
<dbReference type="EMBL" id="KE007229">
    <property type="protein sequence ID" value="EOR01629.1"/>
    <property type="molecule type" value="Genomic_DNA"/>
</dbReference>
<evidence type="ECO:0000256" key="5">
    <source>
        <dbReference type="ARBA" id="ARBA00022737"/>
    </source>
</evidence>
<feature type="repeat" description="Solcar" evidence="9">
    <location>
        <begin position="221"/>
        <end position="315"/>
    </location>
</feature>
<dbReference type="AlphaFoldDB" id="R9AHD6"/>
<dbReference type="OrthoDB" id="2139348at2759"/>
<dbReference type="GO" id="GO:0031966">
    <property type="term" value="C:mitochondrial membrane"/>
    <property type="evidence" value="ECO:0007669"/>
    <property type="project" value="UniProtKB-SubCell"/>
</dbReference>
<feature type="repeat" description="Solcar" evidence="9">
    <location>
        <begin position="8"/>
        <end position="96"/>
    </location>
</feature>
<evidence type="ECO:0000256" key="3">
    <source>
        <dbReference type="ARBA" id="ARBA00022448"/>
    </source>
</evidence>
<dbReference type="SUPFAM" id="SSF103506">
    <property type="entry name" value="Mitochondrial carrier"/>
    <property type="match status" value="1"/>
</dbReference>
<dbReference type="InterPro" id="IPR023395">
    <property type="entry name" value="MCP_dom_sf"/>
</dbReference>
<evidence type="ECO:0000313" key="12">
    <source>
        <dbReference type="Proteomes" id="UP000014064"/>
    </source>
</evidence>
<dbReference type="PANTHER" id="PTHR45624">
    <property type="entry name" value="MITOCHONDRIAL BASIC AMINO ACIDS TRANSPORTER-RELATED"/>
    <property type="match status" value="1"/>
</dbReference>
<keyword evidence="12" id="KW-1185">Reference proteome</keyword>
<protein>
    <submittedName>
        <fullName evidence="11">Amino-acid transporter arg-13</fullName>
    </submittedName>
</protein>
<evidence type="ECO:0000256" key="2">
    <source>
        <dbReference type="ARBA" id="ARBA00006375"/>
    </source>
</evidence>
<dbReference type="GeneID" id="20376817"/>
<evidence type="ECO:0000256" key="4">
    <source>
        <dbReference type="ARBA" id="ARBA00022692"/>
    </source>
</evidence>